<feature type="compositionally biased region" description="Basic and acidic residues" evidence="1">
    <location>
        <begin position="59"/>
        <end position="81"/>
    </location>
</feature>
<accession>A0A4D9D929</accession>
<feature type="region of interest" description="Disordered" evidence="1">
    <location>
        <begin position="55"/>
        <end position="111"/>
    </location>
</feature>
<evidence type="ECO:0000313" key="3">
    <source>
        <dbReference type="Proteomes" id="UP000355283"/>
    </source>
</evidence>
<dbReference type="AlphaFoldDB" id="A0A4D9D929"/>
<evidence type="ECO:0000256" key="1">
    <source>
        <dbReference type="SAM" id="MobiDB-lite"/>
    </source>
</evidence>
<feature type="compositionally biased region" description="Basic and acidic residues" evidence="1">
    <location>
        <begin position="201"/>
        <end position="215"/>
    </location>
</feature>
<feature type="region of interest" description="Disordered" evidence="1">
    <location>
        <begin position="497"/>
        <end position="836"/>
    </location>
</feature>
<feature type="compositionally biased region" description="Polar residues" evidence="1">
    <location>
        <begin position="515"/>
        <end position="526"/>
    </location>
</feature>
<evidence type="ECO:0000313" key="2">
    <source>
        <dbReference type="EMBL" id="TFJ86887.1"/>
    </source>
</evidence>
<keyword evidence="3" id="KW-1185">Reference proteome</keyword>
<feature type="region of interest" description="Disordered" evidence="1">
    <location>
        <begin position="132"/>
        <end position="324"/>
    </location>
</feature>
<feature type="compositionally biased region" description="Basic and acidic residues" evidence="1">
    <location>
        <begin position="241"/>
        <end position="250"/>
    </location>
</feature>
<sequence length="887" mass="92641">MPRAVRGVAGEGATSGSDQAPASWQEDSSSRVASPSLSLASTDLKASQQLMAMLKLGGGRKEGGIQAREEGGKAMLDDERAGSLQPPVEASPSRLRSGHGGQEKRAPPKGRFGKICYSVEELEALKERVKPLASRPSGLPPLVISSRDRTGVPHAGDQAVRRQPDVPPRYQPASVASKPGQGSERDAKGRVDYALLGSDMPVERLRGYREGERPSSRGAYSHQFSQREGRMPREGGPGRGGWDREGERGRGGGRGGGRRRDGLEGGPTTGDGHRGGQASSERKRGQAQQEEDLWENPTDDYWEMPSAGGLGGGGGEGTGMSGLDKAFVPDEGLAAAFEAERAKYLRSQGIQASVRKPPGRSGRAAPAEAEEEEAPAWAQEASAGVAQEEKSRGSPPGLSRSPPGPCIPGRIKARASPPARPWPLQDLDIDLASLLGPPPPPGGQVARLDTGTHPSFLSDAPPSMATAGGAFPTSLFSFAAPGAGFSTIDLYRDLASSSPVTYPEGAGPARAKDSQGPQTGHMSSVTKPPGAGAAVATASSFPTSQVPPPARSHSPPGTPLARPPSGMEASLRQAPSAPGQGPVGPGKGPTPPGPYRQGIPFPSLPPPGLTPFGRDSTLPLPVTRPQSRPSQAPPPPPAQNGARSAPVSAVDLSAMLFKPQAGGHPARPSPSRMPPSPVTSPPGPQQPLSLPPSSQHHRSSQPRPQALRSHPFQEQHFPYPAQPPPRQVQQQQQQQQQQQPQQQQQQQQQQPQQRQRQQQGHHPSNLSAPRESPTQPPGDLMAILGFGAQGPDEASHARHAPQTEAETASSTPVPASKFAFHQGPTNRVLKRKPPGLNAKTLALTRGVIPSSVLISSAGKKKTESRTQVTGSPAPNPMTEVGGAPAST</sequence>
<feature type="compositionally biased region" description="Pro residues" evidence="1">
    <location>
        <begin position="545"/>
        <end position="562"/>
    </location>
</feature>
<feature type="compositionally biased region" description="Gly residues" evidence="1">
    <location>
        <begin position="308"/>
        <end position="320"/>
    </location>
</feature>
<dbReference type="EMBL" id="SDOX01000007">
    <property type="protein sequence ID" value="TFJ86887.1"/>
    <property type="molecule type" value="Genomic_DNA"/>
</dbReference>
<feature type="compositionally biased region" description="Acidic residues" evidence="1">
    <location>
        <begin position="289"/>
        <end position="302"/>
    </location>
</feature>
<dbReference type="OrthoDB" id="10457914at2759"/>
<comment type="caution">
    <text evidence="2">The sequence shown here is derived from an EMBL/GenBank/DDBJ whole genome shotgun (WGS) entry which is preliminary data.</text>
</comment>
<protein>
    <submittedName>
        <fullName evidence="2">Uncharacterized protein</fullName>
    </submittedName>
</protein>
<feature type="region of interest" description="Disordered" evidence="1">
    <location>
        <begin position="1"/>
        <end position="40"/>
    </location>
</feature>
<reference evidence="2 3" key="1">
    <citation type="submission" date="2019-01" db="EMBL/GenBank/DDBJ databases">
        <title>Nuclear Genome Assembly of the Microalgal Biofuel strain Nannochloropsis salina CCMP1776.</title>
        <authorList>
            <person name="Hovde B."/>
        </authorList>
    </citation>
    <scope>NUCLEOTIDE SEQUENCE [LARGE SCALE GENOMIC DNA]</scope>
    <source>
        <strain evidence="2 3">CCMP1776</strain>
    </source>
</reference>
<feature type="compositionally biased region" description="Polar residues" evidence="1">
    <location>
        <begin position="14"/>
        <end position="27"/>
    </location>
</feature>
<feature type="compositionally biased region" description="Pro residues" evidence="1">
    <location>
        <begin position="667"/>
        <end position="685"/>
    </location>
</feature>
<feature type="region of interest" description="Disordered" evidence="1">
    <location>
        <begin position="848"/>
        <end position="887"/>
    </location>
</feature>
<feature type="compositionally biased region" description="Polar residues" evidence="1">
    <location>
        <begin position="804"/>
        <end position="813"/>
    </location>
</feature>
<feature type="compositionally biased region" description="Low complexity" evidence="1">
    <location>
        <begin position="30"/>
        <end position="40"/>
    </location>
</feature>
<organism evidence="2 3">
    <name type="scientific">Nannochloropsis salina CCMP1776</name>
    <dbReference type="NCBI Taxonomy" id="1027361"/>
    <lineage>
        <taxon>Eukaryota</taxon>
        <taxon>Sar</taxon>
        <taxon>Stramenopiles</taxon>
        <taxon>Ochrophyta</taxon>
        <taxon>Eustigmatophyceae</taxon>
        <taxon>Eustigmatales</taxon>
        <taxon>Monodopsidaceae</taxon>
        <taxon>Microchloropsis</taxon>
        <taxon>Microchloropsis salina</taxon>
    </lineage>
</organism>
<name>A0A4D9D929_9STRA</name>
<dbReference type="Proteomes" id="UP000355283">
    <property type="component" value="Unassembled WGS sequence"/>
</dbReference>
<proteinExistence type="predicted"/>
<feature type="region of interest" description="Disordered" evidence="1">
    <location>
        <begin position="346"/>
        <end position="472"/>
    </location>
</feature>
<gene>
    <name evidence="2" type="ORF">NSK_001975</name>
</gene>
<feature type="compositionally biased region" description="Low complexity" evidence="1">
    <location>
        <begin position="727"/>
        <end position="758"/>
    </location>
</feature>